<dbReference type="InterPro" id="IPR019554">
    <property type="entry name" value="Soluble_ligand-bd"/>
</dbReference>
<dbReference type="InterPro" id="IPR049712">
    <property type="entry name" value="Poly_export"/>
</dbReference>
<evidence type="ECO:0000259" key="1">
    <source>
        <dbReference type="Pfam" id="PF10531"/>
    </source>
</evidence>
<dbReference type="PANTHER" id="PTHR33619:SF3">
    <property type="entry name" value="POLYSACCHARIDE EXPORT PROTEIN GFCE-RELATED"/>
    <property type="match status" value="1"/>
</dbReference>
<accession>A0A235BUW6</accession>
<gene>
    <name evidence="2" type="ORF">CH333_04270</name>
</gene>
<dbReference type="Proteomes" id="UP000215215">
    <property type="component" value="Unassembled WGS sequence"/>
</dbReference>
<feature type="domain" description="Soluble ligand binding" evidence="1">
    <location>
        <begin position="110"/>
        <end position="154"/>
    </location>
</feature>
<dbReference type="PANTHER" id="PTHR33619">
    <property type="entry name" value="POLYSACCHARIDE EXPORT PROTEIN GFCE-RELATED"/>
    <property type="match status" value="1"/>
</dbReference>
<protein>
    <recommendedName>
        <fullName evidence="1">Soluble ligand binding domain-containing protein</fullName>
    </recommendedName>
</protein>
<evidence type="ECO:0000313" key="2">
    <source>
        <dbReference type="EMBL" id="OYD16118.1"/>
    </source>
</evidence>
<comment type="caution">
    <text evidence="2">The sequence shown here is derived from an EMBL/GenBank/DDBJ whole genome shotgun (WGS) entry which is preliminary data.</text>
</comment>
<organism evidence="2 3">
    <name type="scientific">candidate division WOR-3 bacterium JGI_Cruoil_03_44_89</name>
    <dbReference type="NCBI Taxonomy" id="1973748"/>
    <lineage>
        <taxon>Bacteria</taxon>
        <taxon>Bacteria division WOR-3</taxon>
    </lineage>
</organism>
<dbReference type="Gene3D" id="3.10.560.10">
    <property type="entry name" value="Outer membrane lipoprotein wza domain like"/>
    <property type="match status" value="2"/>
</dbReference>
<dbReference type="EMBL" id="NOZQ01000085">
    <property type="protein sequence ID" value="OYD16118.1"/>
    <property type="molecule type" value="Genomic_DNA"/>
</dbReference>
<dbReference type="GO" id="GO:0015159">
    <property type="term" value="F:polysaccharide transmembrane transporter activity"/>
    <property type="evidence" value="ECO:0007669"/>
    <property type="project" value="InterPro"/>
</dbReference>
<reference evidence="2 3" key="1">
    <citation type="submission" date="2017-07" db="EMBL/GenBank/DDBJ databases">
        <title>Recovery of genomes from metagenomes via a dereplication, aggregation, and scoring strategy.</title>
        <authorList>
            <person name="Sieber C.M."/>
            <person name="Probst A.J."/>
            <person name="Sharrar A."/>
            <person name="Thomas B.C."/>
            <person name="Hess M."/>
            <person name="Tringe S.G."/>
            <person name="Banfield J.F."/>
        </authorList>
    </citation>
    <scope>NUCLEOTIDE SEQUENCE [LARGE SCALE GENOMIC DNA]</scope>
    <source>
        <strain evidence="2">JGI_Cruoil_03_44_89</strain>
    </source>
</reference>
<dbReference type="AlphaFoldDB" id="A0A235BUW6"/>
<dbReference type="Pfam" id="PF10531">
    <property type="entry name" value="SLBB"/>
    <property type="match status" value="1"/>
</dbReference>
<name>A0A235BUW6_UNCW3</name>
<sequence>MNFLLIFSVLCSTSIDDYILTVGDQLLISVYGSVSFSYQQTVTTNGEVFIQYVSSPPSEEAPFIAWEVLDVIKVVGTSVKDATEMAEERFKKYFDDVKVNLSVLSFRAAVYVSGAVGNPGTYPFLPGKRTREYVEDAGGLLPSADLSLIRVTKFDSIIEVTSESIVEENWSIYIPHSYVYVRGMVVEPGARSFNPNRSGLDYIGVSGGPSDRADMKGAYIITKDGKRLPITYRPPRYSTVVVPEIRVKWWQDYITIASAVTTILITWLTITK</sequence>
<proteinExistence type="predicted"/>
<evidence type="ECO:0000313" key="3">
    <source>
        <dbReference type="Proteomes" id="UP000215215"/>
    </source>
</evidence>